<dbReference type="SUPFAM" id="SSF52540">
    <property type="entry name" value="P-loop containing nucleoside triphosphate hydrolases"/>
    <property type="match status" value="2"/>
</dbReference>
<gene>
    <name evidence="20" type="ORF">PSYICH_LOCUS10375</name>
</gene>
<dbReference type="SMART" id="SM00297">
    <property type="entry name" value="BROMO"/>
    <property type="match status" value="1"/>
</dbReference>
<feature type="region of interest" description="Disordered" evidence="14">
    <location>
        <begin position="1264"/>
        <end position="1316"/>
    </location>
</feature>
<feature type="domain" description="Helicase ATP-binding" evidence="16">
    <location>
        <begin position="519"/>
        <end position="684"/>
    </location>
</feature>
<dbReference type="PROSITE" id="PS51192">
    <property type="entry name" value="HELICASE_ATP_BIND_1"/>
    <property type="match status" value="1"/>
</dbReference>
<keyword evidence="21" id="KW-1185">Reference proteome</keyword>
<evidence type="ECO:0000256" key="13">
    <source>
        <dbReference type="SAM" id="Coils"/>
    </source>
</evidence>
<dbReference type="InterPro" id="IPR014978">
    <property type="entry name" value="Gln-Leu-Gln_QLQ"/>
</dbReference>
<dbReference type="SMART" id="SM00490">
    <property type="entry name" value="HELICc"/>
    <property type="match status" value="1"/>
</dbReference>
<dbReference type="InterPro" id="IPR036427">
    <property type="entry name" value="Bromodomain-like_sf"/>
</dbReference>
<dbReference type="GO" id="GO:0005634">
    <property type="term" value="C:nucleus"/>
    <property type="evidence" value="ECO:0007669"/>
    <property type="project" value="UniProtKB-SubCell"/>
</dbReference>
<feature type="compositionally biased region" description="Basic and acidic residues" evidence="14">
    <location>
        <begin position="250"/>
        <end position="267"/>
    </location>
</feature>
<dbReference type="Proteomes" id="UP001153636">
    <property type="component" value="Chromosome 4"/>
</dbReference>
<proteinExistence type="predicted"/>
<evidence type="ECO:0000256" key="14">
    <source>
        <dbReference type="SAM" id="MobiDB-lite"/>
    </source>
</evidence>
<dbReference type="InterPro" id="IPR049730">
    <property type="entry name" value="SNF2/RAD54-like_C"/>
</dbReference>
<feature type="domain" description="Bromo" evidence="15">
    <location>
        <begin position="1179"/>
        <end position="1249"/>
    </location>
</feature>
<dbReference type="Pfam" id="PF14619">
    <property type="entry name" value="SnAC"/>
    <property type="match status" value="1"/>
</dbReference>
<dbReference type="Gene3D" id="3.40.50.300">
    <property type="entry name" value="P-loop containing nucleotide triphosphate hydrolases"/>
    <property type="match status" value="1"/>
</dbReference>
<dbReference type="SMART" id="SM00487">
    <property type="entry name" value="DEXDc"/>
    <property type="match status" value="1"/>
</dbReference>
<evidence type="ECO:0000259" key="19">
    <source>
        <dbReference type="PROSITE" id="PS51666"/>
    </source>
</evidence>
<dbReference type="SUPFAM" id="SSF160481">
    <property type="entry name" value="BRK domain-like"/>
    <property type="match status" value="1"/>
</dbReference>
<dbReference type="SMART" id="SM01314">
    <property type="entry name" value="SnAC"/>
    <property type="match status" value="1"/>
</dbReference>
<dbReference type="PRINTS" id="PR00503">
    <property type="entry name" value="BROMODOMAIN"/>
</dbReference>
<keyword evidence="4" id="KW-0347">Helicase</keyword>
<evidence type="ECO:0008006" key="22">
    <source>
        <dbReference type="Google" id="ProtNLM"/>
    </source>
</evidence>
<dbReference type="PANTHER" id="PTHR10799">
    <property type="entry name" value="SNF2/RAD54 HELICASE FAMILY"/>
    <property type="match status" value="1"/>
</dbReference>
<keyword evidence="8 12" id="KW-0103">Bromodomain</keyword>
<feature type="region of interest" description="Disordered" evidence="14">
    <location>
        <begin position="1"/>
        <end position="30"/>
    </location>
</feature>
<dbReference type="Gene3D" id="3.40.50.10810">
    <property type="entry name" value="Tandem AAA-ATPase domain"/>
    <property type="match status" value="1"/>
</dbReference>
<keyword evidence="7" id="KW-0805">Transcription regulation</keyword>
<dbReference type="Gene3D" id="1.20.5.170">
    <property type="match status" value="1"/>
</dbReference>
<evidence type="ECO:0000256" key="5">
    <source>
        <dbReference type="ARBA" id="ARBA00022840"/>
    </source>
</evidence>
<dbReference type="InterPro" id="IPR037259">
    <property type="entry name" value="BRK_sf"/>
</dbReference>
<feature type="compositionally biased region" description="Basic residues" evidence="14">
    <location>
        <begin position="1127"/>
        <end position="1136"/>
    </location>
</feature>
<dbReference type="CDD" id="cd17996">
    <property type="entry name" value="DEXHc_SMARCA2_SMARCA4"/>
    <property type="match status" value="1"/>
</dbReference>
<feature type="coiled-coil region" evidence="13">
    <location>
        <begin position="309"/>
        <end position="338"/>
    </location>
</feature>
<comment type="subcellular location">
    <subcellularLocation>
        <location evidence="1">Nucleus</location>
    </subcellularLocation>
</comment>
<evidence type="ECO:0000259" key="16">
    <source>
        <dbReference type="PROSITE" id="PS51192"/>
    </source>
</evidence>
<dbReference type="FunFam" id="3.40.50.300:FF:003020">
    <property type="entry name" value="SNF2-related domain-containing protein"/>
    <property type="match status" value="1"/>
</dbReference>
<evidence type="ECO:0000256" key="7">
    <source>
        <dbReference type="ARBA" id="ARBA00023015"/>
    </source>
</evidence>
<feature type="domain" description="QLQ" evidence="19">
    <location>
        <begin position="69"/>
        <end position="104"/>
    </location>
</feature>
<dbReference type="Pfam" id="PF00176">
    <property type="entry name" value="SNF2-rel_dom"/>
    <property type="match status" value="1"/>
</dbReference>
<keyword evidence="10" id="KW-0804">Transcription</keyword>
<keyword evidence="2" id="KW-0547">Nucleotide-binding</keyword>
<dbReference type="GO" id="GO:0006325">
    <property type="term" value="P:chromatin organization"/>
    <property type="evidence" value="ECO:0007669"/>
    <property type="project" value="UniProtKB-KW"/>
</dbReference>
<evidence type="ECO:0000256" key="4">
    <source>
        <dbReference type="ARBA" id="ARBA00022806"/>
    </source>
</evidence>
<dbReference type="InterPro" id="IPR000330">
    <property type="entry name" value="SNF2_N"/>
</dbReference>
<feature type="region of interest" description="Disordered" evidence="14">
    <location>
        <begin position="1116"/>
        <end position="1156"/>
    </location>
</feature>
<dbReference type="InterPro" id="IPR001487">
    <property type="entry name" value="Bromodomain"/>
</dbReference>
<dbReference type="CDD" id="cd18793">
    <property type="entry name" value="SF2_C_SNF"/>
    <property type="match status" value="1"/>
</dbReference>
<dbReference type="PROSITE" id="PS50014">
    <property type="entry name" value="BROMODOMAIN_2"/>
    <property type="match status" value="1"/>
</dbReference>
<keyword evidence="5" id="KW-0067">ATP-binding</keyword>
<protein>
    <recommendedName>
        <fullName evidence="22">ATP-dependent helicase brm</fullName>
    </recommendedName>
</protein>
<dbReference type="SMART" id="SM00951">
    <property type="entry name" value="QLQ"/>
    <property type="match status" value="1"/>
</dbReference>
<dbReference type="InterPro" id="IPR014001">
    <property type="entry name" value="Helicase_ATP-bd"/>
</dbReference>
<evidence type="ECO:0000256" key="9">
    <source>
        <dbReference type="ARBA" id="ARBA00023159"/>
    </source>
</evidence>
<dbReference type="FunFam" id="3.40.50.10810:FF:000008">
    <property type="entry name" value="Chromatin structure-remodeling complex subunit snf21"/>
    <property type="match status" value="1"/>
</dbReference>
<dbReference type="Pfam" id="PF08880">
    <property type="entry name" value="QLQ"/>
    <property type="match status" value="1"/>
</dbReference>
<evidence type="ECO:0000259" key="15">
    <source>
        <dbReference type="PROSITE" id="PS50014"/>
    </source>
</evidence>
<dbReference type="Pfam" id="PF00439">
    <property type="entry name" value="Bromodomain"/>
    <property type="match status" value="1"/>
</dbReference>
<organism evidence="20 21">
    <name type="scientific">Psylliodes chrysocephalus</name>
    <dbReference type="NCBI Taxonomy" id="3402493"/>
    <lineage>
        <taxon>Eukaryota</taxon>
        <taxon>Metazoa</taxon>
        <taxon>Ecdysozoa</taxon>
        <taxon>Arthropoda</taxon>
        <taxon>Hexapoda</taxon>
        <taxon>Insecta</taxon>
        <taxon>Pterygota</taxon>
        <taxon>Neoptera</taxon>
        <taxon>Endopterygota</taxon>
        <taxon>Coleoptera</taxon>
        <taxon>Polyphaga</taxon>
        <taxon>Cucujiformia</taxon>
        <taxon>Chrysomeloidea</taxon>
        <taxon>Chrysomelidae</taxon>
        <taxon>Galerucinae</taxon>
        <taxon>Alticini</taxon>
        <taxon>Psylliodes</taxon>
    </lineage>
</organism>
<dbReference type="EMBL" id="OV651816">
    <property type="protein sequence ID" value="CAH1109647.1"/>
    <property type="molecule type" value="Genomic_DNA"/>
</dbReference>
<dbReference type="GO" id="GO:0016787">
    <property type="term" value="F:hydrolase activity"/>
    <property type="evidence" value="ECO:0007669"/>
    <property type="project" value="UniProtKB-KW"/>
</dbReference>
<evidence type="ECO:0000313" key="21">
    <source>
        <dbReference type="Proteomes" id="UP001153636"/>
    </source>
</evidence>
<evidence type="ECO:0000256" key="2">
    <source>
        <dbReference type="ARBA" id="ARBA00022741"/>
    </source>
</evidence>
<keyword evidence="13" id="KW-0175">Coiled coil</keyword>
<name>A0A9P0CUG4_9CUCU</name>
<dbReference type="Pfam" id="PF07533">
    <property type="entry name" value="BRK"/>
    <property type="match status" value="1"/>
</dbReference>
<dbReference type="PROSITE" id="PS51666">
    <property type="entry name" value="QLQ"/>
    <property type="match status" value="1"/>
</dbReference>
<feature type="domain" description="HSA" evidence="18">
    <location>
        <begin position="261"/>
        <end position="333"/>
    </location>
</feature>
<keyword evidence="3" id="KW-0378">Hydrolase</keyword>
<dbReference type="SMART" id="SM00592">
    <property type="entry name" value="BRK"/>
    <property type="match status" value="1"/>
</dbReference>
<dbReference type="GO" id="GO:0048731">
    <property type="term" value="P:system development"/>
    <property type="evidence" value="ECO:0007669"/>
    <property type="project" value="UniProtKB-ARBA"/>
</dbReference>
<evidence type="ECO:0000256" key="8">
    <source>
        <dbReference type="ARBA" id="ARBA00023117"/>
    </source>
</evidence>
<evidence type="ECO:0000259" key="18">
    <source>
        <dbReference type="PROSITE" id="PS51204"/>
    </source>
</evidence>
<feature type="region of interest" description="Disordered" evidence="14">
    <location>
        <begin position="250"/>
        <end position="269"/>
    </location>
</feature>
<dbReference type="SUPFAM" id="SSF47370">
    <property type="entry name" value="Bromodomain"/>
    <property type="match status" value="1"/>
</dbReference>
<feature type="region of interest" description="Disordered" evidence="14">
    <location>
        <begin position="372"/>
        <end position="398"/>
    </location>
</feature>
<keyword evidence="6" id="KW-0156">Chromatin regulator</keyword>
<evidence type="ECO:0000256" key="11">
    <source>
        <dbReference type="ARBA" id="ARBA00023242"/>
    </source>
</evidence>
<sequence length="1316" mass="153167">MASSSVLQPESLDYSSEEKQKESTNQQRSKSIVALEKAIETMKEKGLEDDPRYAQLLALQYRTTSMNGAFSLLQMKQLRNQIMAYRCLARNQPLPTSITLGLQGKTLEKSPQLHNLSGSPKTSNEIMSTGDRLQGFSNIQKQKTVDSSNKEGRIALTKPQCIDPVVLLQEREYRVAARIAARIEQVSNLPTNMSDKLRIQAQIELRALRCLNLQRQLRNEVLSCIRRDTTLETAVNVKAFKRTKRHSLREARATEKLEKQQKLEAERKKRQKNQEFLNTVLAHAKEFKEFHRQNQSKLSKINKAIIAYHANAEREQKKEQERREKERMKKLMAEDEEGYRKLIDQKKDKRLAFLLSQTDEYILNLTEMVKQHKVEQTNKKREEERRKRRQEKMQQPDRKVTVIEIATGNKISGDTAPTVNELQEWLQLHPGWEMIDTEDEDEYEEQKRYDDYDAIREFDAREVIKKAKVEDDEYNKNTLEEQTYYSIAHTVSEMVTEQASIMVNGQLKEYQVKGLEWMVSLYNNNLNGILADEMGLGKTIQTIGLITYLMEKKKVNGPYLIIVPLSTISNWMLEFEKWAPSVIIVSYKGSPATRRVLQSQMKAAKFNVLLTTYEYIIKDKGILSKVPFKYMIIDEGHRMKNHHCKLTQTLNTHYAAPYRLLLTGTPLQNKLPELWALLNFLLPSIFKSCSTFEQWFNAPFATTGEKVELNEEETILIIRRLHKVLRPFLLRRLKKEVESQLPDKVEYIIKCDMSGLQKVLYQHMQSKGVLLTDGSEKGSRGGRGAKAIMNTIMQLRKLCNHPFMFQNIEEKFCDFVGIAGGIMSGPDIYRSSGKFELLERVLPKFKATNHRVLLFCQMTTLMNIMEDYFIWRGYKYLRLDGMVKSEDRADLLKRFNDKGSDYFVFLLSTRAGGLGLNLQSADTVIIFDSDWNPHQDLQAQDRAHRIGQKNEVRVLRLMTVNSVEERILAAAKYKLIMDEKVIQAGMFDQKSTGSERHQFLQSILHHDGSDEEEENEVPDDETVNQMLARNEDEFQLFQKMDADRKEEEEKSGNKKSRLIQENELPEWLLKQDDEVDSWSFEDPESHLTKRQRKEVDYADSLTEKEWLKAIDEDGEFDNEEDGEKEVKKKRGRKKKRRDDSDDEAGPSKKRKIHSNNPELKLKKKLKKLIDVVINYKDRDDRQLSDPFMKLPSKKELPAYYALIKRPIDISKILNHIEEGKYCSFSDMERDFTTLCQNAQQYNEEASIIHEDSIVIQQVFSSAREKIEAAPDSEDEKDHEGEGKGKHKKEKDKDKVKRQRGRPKKVKKVSEGEEENQ</sequence>
<dbReference type="InterPro" id="IPR029295">
    <property type="entry name" value="SnAC"/>
</dbReference>
<accession>A0A9P0CUG4</accession>
<evidence type="ECO:0000256" key="3">
    <source>
        <dbReference type="ARBA" id="ARBA00022801"/>
    </source>
</evidence>
<reference evidence="20" key="1">
    <citation type="submission" date="2022-01" db="EMBL/GenBank/DDBJ databases">
        <authorList>
            <person name="King R."/>
        </authorList>
    </citation>
    <scope>NUCLEOTIDE SEQUENCE</scope>
</reference>
<dbReference type="Gene3D" id="1.20.920.10">
    <property type="entry name" value="Bromodomain-like"/>
    <property type="match status" value="1"/>
</dbReference>
<dbReference type="InterPro" id="IPR038718">
    <property type="entry name" value="SNF2-like_sf"/>
</dbReference>
<evidence type="ECO:0000256" key="12">
    <source>
        <dbReference type="PROSITE-ProRule" id="PRU00035"/>
    </source>
</evidence>
<evidence type="ECO:0000313" key="20">
    <source>
        <dbReference type="EMBL" id="CAH1109647.1"/>
    </source>
</evidence>
<feature type="compositionally biased region" description="Basic residues" evidence="14">
    <location>
        <begin position="1284"/>
        <end position="1306"/>
    </location>
</feature>
<dbReference type="GO" id="GO:0005524">
    <property type="term" value="F:ATP binding"/>
    <property type="evidence" value="ECO:0007669"/>
    <property type="project" value="UniProtKB-KW"/>
</dbReference>
<evidence type="ECO:0000256" key="6">
    <source>
        <dbReference type="ARBA" id="ARBA00022853"/>
    </source>
</evidence>
<dbReference type="FunFam" id="1.20.5.170:FF:000008">
    <property type="entry name" value="probable global transcription activator SNF2L2 isoform X1"/>
    <property type="match status" value="1"/>
</dbReference>
<dbReference type="PROSITE" id="PS51204">
    <property type="entry name" value="HSA"/>
    <property type="match status" value="1"/>
</dbReference>
<dbReference type="OrthoDB" id="6017at2759"/>
<keyword evidence="9" id="KW-0010">Activator</keyword>
<evidence type="ECO:0000256" key="10">
    <source>
        <dbReference type="ARBA" id="ARBA00023163"/>
    </source>
</evidence>
<dbReference type="GO" id="GO:0048513">
    <property type="term" value="P:animal organ development"/>
    <property type="evidence" value="ECO:0007669"/>
    <property type="project" value="UniProtKB-ARBA"/>
</dbReference>
<dbReference type="InterPro" id="IPR006576">
    <property type="entry name" value="BRK_domain"/>
</dbReference>
<dbReference type="InterPro" id="IPR027417">
    <property type="entry name" value="P-loop_NTPase"/>
</dbReference>
<dbReference type="GO" id="GO:0004386">
    <property type="term" value="F:helicase activity"/>
    <property type="evidence" value="ECO:0007669"/>
    <property type="project" value="UniProtKB-KW"/>
</dbReference>
<keyword evidence="11" id="KW-0539">Nucleus</keyword>
<dbReference type="Pfam" id="PF00271">
    <property type="entry name" value="Helicase_C"/>
    <property type="match status" value="1"/>
</dbReference>
<feature type="domain" description="Helicase C-terminal" evidence="17">
    <location>
        <begin position="837"/>
        <end position="998"/>
    </location>
</feature>
<dbReference type="InterPro" id="IPR001650">
    <property type="entry name" value="Helicase_C-like"/>
</dbReference>
<dbReference type="PROSITE" id="PS51194">
    <property type="entry name" value="HELICASE_CTER"/>
    <property type="match status" value="1"/>
</dbReference>
<evidence type="ECO:0000259" key="17">
    <source>
        <dbReference type="PROSITE" id="PS51194"/>
    </source>
</evidence>
<dbReference type="InterPro" id="IPR014012">
    <property type="entry name" value="HSA_dom"/>
</dbReference>
<evidence type="ECO:0000256" key="1">
    <source>
        <dbReference type="ARBA" id="ARBA00004123"/>
    </source>
</evidence>
<dbReference type="SMART" id="SM00573">
    <property type="entry name" value="HSA"/>
    <property type="match status" value="1"/>
</dbReference>
<dbReference type="GO" id="GO:0006355">
    <property type="term" value="P:regulation of DNA-templated transcription"/>
    <property type="evidence" value="ECO:0007669"/>
    <property type="project" value="InterPro"/>
</dbReference>
<dbReference type="GO" id="GO:0042393">
    <property type="term" value="F:histone binding"/>
    <property type="evidence" value="ECO:0007669"/>
    <property type="project" value="InterPro"/>
</dbReference>
<dbReference type="Gene3D" id="3.40.5.120">
    <property type="match status" value="1"/>
</dbReference>
<dbReference type="Pfam" id="PF07529">
    <property type="entry name" value="HSA"/>
    <property type="match status" value="1"/>
</dbReference>